<sequence length="473" mass="54195">MVKKGLFFKMLATYTIIISMSLIIIASFLSYWFQSYFFDQKKEQFLDKSYMIQGIAMKYMERDGDATSQQVNDIITIISKYIKSDIWLTDSMGYVYAVSNKDHKEFIGKQVFGEELDQLRQGHTFEITGPYAGAFDKTVRVYGTPIINEAGSFKGSIILYNSIDEISSPLKRVYEIIWISAIFAIIFSCIVIYYFSQKIIIKPLAEINSVARKISNGDVNKRVYLKSNDEIGELAQTFNFMADSVEKNEKNRREFISNVSHEIRSPITSIKGFIGGILDGVIPEEKEKYYLSIAYEEIQRLTRLVNDLLDMSAIEAGEFSLKIIKVDINEIIRLTVIKNETKIKEKRACVDVCFEEDNLFVAGDQDRLVQVITNLLDNSIKYVNEGGKIKISSKTKGRKAFISVFNDGPQIAEEDLLHIWDRFYKADKARTVKDSTGLGLAIVRNIITQLQEDIWVENKDKGVYFTFTLMKVE</sequence>
<dbReference type="SMART" id="SM00388">
    <property type="entry name" value="HisKA"/>
    <property type="match status" value="1"/>
</dbReference>
<keyword evidence="4" id="KW-1003">Cell membrane</keyword>
<feature type="transmembrane region" description="Helical" evidence="14">
    <location>
        <begin position="176"/>
        <end position="195"/>
    </location>
</feature>
<dbReference type="EMBL" id="JABEYB010000017">
    <property type="protein sequence ID" value="NNU77953.1"/>
    <property type="molecule type" value="Genomic_DNA"/>
</dbReference>
<comment type="caution">
    <text evidence="17">The sequence shown here is derived from an EMBL/GenBank/DDBJ whole genome shotgun (WGS) entry which is preliminary data.</text>
</comment>
<organism evidence="17 18">
    <name type="scientific">Clostridium estertheticum</name>
    <dbReference type="NCBI Taxonomy" id="238834"/>
    <lineage>
        <taxon>Bacteria</taxon>
        <taxon>Bacillati</taxon>
        <taxon>Bacillota</taxon>
        <taxon>Clostridia</taxon>
        <taxon>Eubacteriales</taxon>
        <taxon>Clostridiaceae</taxon>
        <taxon>Clostridium</taxon>
    </lineage>
</organism>
<evidence type="ECO:0000256" key="11">
    <source>
        <dbReference type="ARBA" id="ARBA00022989"/>
    </source>
</evidence>
<feature type="transmembrane region" description="Helical" evidence="14">
    <location>
        <begin position="12"/>
        <end position="33"/>
    </location>
</feature>
<reference evidence="17 18" key="1">
    <citation type="submission" date="2020-05" db="EMBL/GenBank/DDBJ databases">
        <title>Complete genome of Clostridium estertheticum subspecies estertheticum, isolated from Vacuum packed lamb meat from New Zealand imported to Switzerland.</title>
        <authorList>
            <person name="Wambui J."/>
            <person name="Stevens M.J.A."/>
            <person name="Stephan R."/>
        </authorList>
    </citation>
    <scope>NUCLEOTIDE SEQUENCE [LARGE SCALE GENOMIC DNA]</scope>
    <source>
        <strain evidence="17 18">CEST001</strain>
    </source>
</reference>
<evidence type="ECO:0000256" key="13">
    <source>
        <dbReference type="ARBA" id="ARBA00023136"/>
    </source>
</evidence>
<dbReference type="Proteomes" id="UP000531659">
    <property type="component" value="Unassembled WGS sequence"/>
</dbReference>
<dbReference type="PROSITE" id="PS50109">
    <property type="entry name" value="HIS_KIN"/>
    <property type="match status" value="1"/>
</dbReference>
<evidence type="ECO:0000256" key="10">
    <source>
        <dbReference type="ARBA" id="ARBA00022840"/>
    </source>
</evidence>
<evidence type="ECO:0000256" key="14">
    <source>
        <dbReference type="SAM" id="Phobius"/>
    </source>
</evidence>
<evidence type="ECO:0000313" key="17">
    <source>
        <dbReference type="EMBL" id="NNU77953.1"/>
    </source>
</evidence>
<dbReference type="SUPFAM" id="SSF47384">
    <property type="entry name" value="Homodimeric domain of signal transducing histidine kinase"/>
    <property type="match status" value="1"/>
</dbReference>
<dbReference type="SMART" id="SM00387">
    <property type="entry name" value="HATPase_c"/>
    <property type="match status" value="1"/>
</dbReference>
<dbReference type="Pfam" id="PF02518">
    <property type="entry name" value="HATPase_c"/>
    <property type="match status" value="1"/>
</dbReference>
<dbReference type="PRINTS" id="PR00344">
    <property type="entry name" value="BCTRLSENSOR"/>
</dbReference>
<dbReference type="InterPro" id="IPR050398">
    <property type="entry name" value="HssS/ArlS-like"/>
</dbReference>
<dbReference type="InterPro" id="IPR003660">
    <property type="entry name" value="HAMP_dom"/>
</dbReference>
<evidence type="ECO:0000256" key="3">
    <source>
        <dbReference type="ARBA" id="ARBA00012438"/>
    </source>
</evidence>
<proteinExistence type="predicted"/>
<keyword evidence="13 14" id="KW-0472">Membrane</keyword>
<protein>
    <recommendedName>
        <fullName evidence="3">histidine kinase</fullName>
        <ecNumber evidence="3">2.7.13.3</ecNumber>
    </recommendedName>
</protein>
<dbReference type="CDD" id="cd00082">
    <property type="entry name" value="HisKA"/>
    <property type="match status" value="1"/>
</dbReference>
<dbReference type="GO" id="GO:0005886">
    <property type="term" value="C:plasma membrane"/>
    <property type="evidence" value="ECO:0007669"/>
    <property type="project" value="UniProtKB-SubCell"/>
</dbReference>
<dbReference type="AlphaFoldDB" id="A0A7Y3WUC8"/>
<evidence type="ECO:0000256" key="12">
    <source>
        <dbReference type="ARBA" id="ARBA00023012"/>
    </source>
</evidence>
<keyword evidence="9 17" id="KW-0418">Kinase</keyword>
<comment type="catalytic activity">
    <reaction evidence="1">
        <text>ATP + protein L-histidine = ADP + protein N-phospho-L-histidine.</text>
        <dbReference type="EC" id="2.7.13.3"/>
    </reaction>
</comment>
<feature type="domain" description="Histidine kinase" evidence="15">
    <location>
        <begin position="258"/>
        <end position="473"/>
    </location>
</feature>
<evidence type="ECO:0000256" key="5">
    <source>
        <dbReference type="ARBA" id="ARBA00022553"/>
    </source>
</evidence>
<dbReference type="Gene3D" id="3.30.450.20">
    <property type="entry name" value="PAS domain"/>
    <property type="match status" value="1"/>
</dbReference>
<keyword evidence="10" id="KW-0067">ATP-binding</keyword>
<evidence type="ECO:0000256" key="9">
    <source>
        <dbReference type="ARBA" id="ARBA00022777"/>
    </source>
</evidence>
<dbReference type="InterPro" id="IPR004358">
    <property type="entry name" value="Sig_transdc_His_kin-like_C"/>
</dbReference>
<dbReference type="InterPro" id="IPR036097">
    <property type="entry name" value="HisK_dim/P_sf"/>
</dbReference>
<dbReference type="Gene3D" id="1.10.287.130">
    <property type="match status" value="1"/>
</dbReference>
<dbReference type="GeneID" id="83590577"/>
<feature type="domain" description="HAMP" evidence="16">
    <location>
        <begin position="198"/>
        <end position="250"/>
    </location>
</feature>
<dbReference type="InterPro" id="IPR003594">
    <property type="entry name" value="HATPase_dom"/>
</dbReference>
<keyword evidence="5" id="KW-0597">Phosphoprotein</keyword>
<dbReference type="CDD" id="cd06225">
    <property type="entry name" value="HAMP"/>
    <property type="match status" value="1"/>
</dbReference>
<dbReference type="SMART" id="SM00304">
    <property type="entry name" value="HAMP"/>
    <property type="match status" value="1"/>
</dbReference>
<evidence type="ECO:0000256" key="4">
    <source>
        <dbReference type="ARBA" id="ARBA00022475"/>
    </source>
</evidence>
<dbReference type="FunFam" id="1.10.287.130:FF:000001">
    <property type="entry name" value="Two-component sensor histidine kinase"/>
    <property type="match status" value="1"/>
</dbReference>
<dbReference type="Pfam" id="PF00672">
    <property type="entry name" value="HAMP"/>
    <property type="match status" value="1"/>
</dbReference>
<evidence type="ECO:0000256" key="7">
    <source>
        <dbReference type="ARBA" id="ARBA00022692"/>
    </source>
</evidence>
<gene>
    <name evidence="17" type="ORF">HLQ16_18720</name>
</gene>
<keyword evidence="11 14" id="KW-1133">Transmembrane helix</keyword>
<dbReference type="FunFam" id="3.30.565.10:FF:000006">
    <property type="entry name" value="Sensor histidine kinase WalK"/>
    <property type="match status" value="1"/>
</dbReference>
<dbReference type="RefSeq" id="WP_171298562.1">
    <property type="nucleotide sequence ID" value="NZ_CP077615.1"/>
</dbReference>
<evidence type="ECO:0000256" key="8">
    <source>
        <dbReference type="ARBA" id="ARBA00022741"/>
    </source>
</evidence>
<keyword evidence="7 14" id="KW-0812">Transmembrane</keyword>
<dbReference type="PANTHER" id="PTHR45528">
    <property type="entry name" value="SENSOR HISTIDINE KINASE CPXA"/>
    <property type="match status" value="1"/>
</dbReference>
<dbReference type="PANTHER" id="PTHR45528:SF1">
    <property type="entry name" value="SENSOR HISTIDINE KINASE CPXA"/>
    <property type="match status" value="1"/>
</dbReference>
<dbReference type="Gene3D" id="1.10.8.500">
    <property type="entry name" value="HAMP domain in histidine kinase"/>
    <property type="match status" value="1"/>
</dbReference>
<evidence type="ECO:0000259" key="16">
    <source>
        <dbReference type="PROSITE" id="PS50885"/>
    </source>
</evidence>
<evidence type="ECO:0000259" key="15">
    <source>
        <dbReference type="PROSITE" id="PS50109"/>
    </source>
</evidence>
<evidence type="ECO:0000256" key="2">
    <source>
        <dbReference type="ARBA" id="ARBA00004651"/>
    </source>
</evidence>
<dbReference type="InterPro" id="IPR003661">
    <property type="entry name" value="HisK_dim/P_dom"/>
</dbReference>
<evidence type="ECO:0000256" key="6">
    <source>
        <dbReference type="ARBA" id="ARBA00022679"/>
    </source>
</evidence>
<dbReference type="SUPFAM" id="SSF55874">
    <property type="entry name" value="ATPase domain of HSP90 chaperone/DNA topoisomerase II/histidine kinase"/>
    <property type="match status" value="1"/>
</dbReference>
<keyword evidence="6" id="KW-0808">Transferase</keyword>
<dbReference type="Pfam" id="PF00512">
    <property type="entry name" value="HisKA"/>
    <property type="match status" value="1"/>
</dbReference>
<evidence type="ECO:0000256" key="1">
    <source>
        <dbReference type="ARBA" id="ARBA00000085"/>
    </source>
</evidence>
<dbReference type="GO" id="GO:0005524">
    <property type="term" value="F:ATP binding"/>
    <property type="evidence" value="ECO:0007669"/>
    <property type="project" value="UniProtKB-KW"/>
</dbReference>
<dbReference type="Gene3D" id="3.30.565.10">
    <property type="entry name" value="Histidine kinase-like ATPase, C-terminal domain"/>
    <property type="match status" value="1"/>
</dbReference>
<dbReference type="EC" id="2.7.13.3" evidence="3"/>
<accession>A0A7Y3WUC8</accession>
<dbReference type="InterPro" id="IPR005467">
    <property type="entry name" value="His_kinase_dom"/>
</dbReference>
<dbReference type="PROSITE" id="PS50885">
    <property type="entry name" value="HAMP"/>
    <property type="match status" value="1"/>
</dbReference>
<comment type="subcellular location">
    <subcellularLocation>
        <location evidence="2">Cell membrane</location>
        <topology evidence="2">Multi-pass membrane protein</topology>
    </subcellularLocation>
</comment>
<keyword evidence="8" id="KW-0547">Nucleotide-binding</keyword>
<dbReference type="GO" id="GO:0000155">
    <property type="term" value="F:phosphorelay sensor kinase activity"/>
    <property type="evidence" value="ECO:0007669"/>
    <property type="project" value="InterPro"/>
</dbReference>
<dbReference type="InterPro" id="IPR036890">
    <property type="entry name" value="HATPase_C_sf"/>
</dbReference>
<keyword evidence="12" id="KW-0902">Two-component regulatory system</keyword>
<dbReference type="SUPFAM" id="SSF158472">
    <property type="entry name" value="HAMP domain-like"/>
    <property type="match status" value="1"/>
</dbReference>
<evidence type="ECO:0000313" key="18">
    <source>
        <dbReference type="Proteomes" id="UP000531659"/>
    </source>
</evidence>
<name>A0A7Y3WUC8_9CLOT</name>